<dbReference type="EMBL" id="JAGSOV010000001">
    <property type="protein sequence ID" value="MCO1653450.1"/>
    <property type="molecule type" value="Genomic_DNA"/>
</dbReference>
<keyword evidence="3" id="KW-1185">Reference proteome</keyword>
<accession>A0ABT0ZRX8</accession>
<dbReference type="InterPro" id="IPR005302">
    <property type="entry name" value="MoCF_Sase_C"/>
</dbReference>
<feature type="domain" description="MOSC" evidence="1">
    <location>
        <begin position="23"/>
        <end position="180"/>
    </location>
</feature>
<gene>
    <name evidence="2" type="ORF">KDL28_00115</name>
</gene>
<dbReference type="Gene3D" id="2.40.33.20">
    <property type="entry name" value="PK beta-barrel domain-like"/>
    <property type="match status" value="1"/>
</dbReference>
<dbReference type="Proteomes" id="UP001165283">
    <property type="component" value="Unassembled WGS sequence"/>
</dbReference>
<sequence length="186" mass="19641">MEPGIAVEIVALLVSPVHAYEGRPQDGPRPDPGPVSHRSVTVRAGLGLVGDRFFGHAAHRRAAVTVLDADALDDVAAEIRAPGPLDPLLARRNIVLRGFPVDTLATRRATGGATVAGAVFSLDSGDGPVRLRAHRPASPCRWMDVRLGPGAWKAMRGRGGVRCEPLDDGTLRLGRAVLRVAPPVRV</sequence>
<name>A0ABT0ZRX8_9PSEU</name>
<evidence type="ECO:0000313" key="3">
    <source>
        <dbReference type="Proteomes" id="UP001165283"/>
    </source>
</evidence>
<protein>
    <submittedName>
        <fullName evidence="2">Molybdenum cofactor biosysynthesis protein</fullName>
    </submittedName>
</protein>
<evidence type="ECO:0000313" key="2">
    <source>
        <dbReference type="EMBL" id="MCO1653450.1"/>
    </source>
</evidence>
<reference evidence="2" key="1">
    <citation type="submission" date="2021-04" db="EMBL/GenBank/DDBJ databases">
        <title>Pseudonocardia sp. nov., isolated from sandy soil of mangrove forest.</title>
        <authorList>
            <person name="Zan Z."/>
            <person name="Huang R."/>
            <person name="Liu W."/>
        </authorList>
    </citation>
    <scope>NUCLEOTIDE SEQUENCE</scope>
    <source>
        <strain evidence="2">S2-4</strain>
    </source>
</reference>
<dbReference type="InterPro" id="IPR011037">
    <property type="entry name" value="Pyrv_Knase-like_insert_dom_sf"/>
</dbReference>
<comment type="caution">
    <text evidence="2">The sequence shown here is derived from an EMBL/GenBank/DDBJ whole genome shotgun (WGS) entry which is preliminary data.</text>
</comment>
<proteinExistence type="predicted"/>
<dbReference type="SUPFAM" id="SSF50800">
    <property type="entry name" value="PK beta-barrel domain-like"/>
    <property type="match status" value="1"/>
</dbReference>
<evidence type="ECO:0000259" key="1">
    <source>
        <dbReference type="PROSITE" id="PS51340"/>
    </source>
</evidence>
<organism evidence="2 3">
    <name type="scientific">Pseudonocardia humida</name>
    <dbReference type="NCBI Taxonomy" id="2800819"/>
    <lineage>
        <taxon>Bacteria</taxon>
        <taxon>Bacillati</taxon>
        <taxon>Actinomycetota</taxon>
        <taxon>Actinomycetes</taxon>
        <taxon>Pseudonocardiales</taxon>
        <taxon>Pseudonocardiaceae</taxon>
        <taxon>Pseudonocardia</taxon>
    </lineage>
</organism>
<dbReference type="Pfam" id="PF03473">
    <property type="entry name" value="MOSC"/>
    <property type="match status" value="1"/>
</dbReference>
<dbReference type="PROSITE" id="PS51340">
    <property type="entry name" value="MOSC"/>
    <property type="match status" value="1"/>
</dbReference>
<dbReference type="RefSeq" id="WP_252435039.1">
    <property type="nucleotide sequence ID" value="NZ_JAGSOV010000001.1"/>
</dbReference>